<sequence>MSSTDIVGIIIAINFVAMLLSVPIIGAGVWLAMEPNNPCVRILQQPVIILGILILVVALADGFAEECIVLMMGSDQILP</sequence>
<keyword evidence="5 6" id="KW-0472">Membrane</keyword>
<keyword evidence="4 6" id="KW-1133">Transmembrane helix</keyword>
<feature type="transmembrane region" description="Helical" evidence="6">
    <location>
        <begin position="45"/>
        <end position="64"/>
    </location>
</feature>
<dbReference type="GO" id="GO:0009734">
    <property type="term" value="P:auxin-activated signaling pathway"/>
    <property type="evidence" value="ECO:0007669"/>
    <property type="project" value="InterPro"/>
</dbReference>
<name>B9SFL1_RICCO</name>
<dbReference type="GO" id="GO:0016020">
    <property type="term" value="C:membrane"/>
    <property type="evidence" value="ECO:0007669"/>
    <property type="project" value="UniProtKB-SubCell"/>
</dbReference>
<reference evidence="8" key="1">
    <citation type="journal article" date="2010" name="Nat. Biotechnol.">
        <title>Draft genome sequence of the oilseed species Ricinus communis.</title>
        <authorList>
            <person name="Chan A.P."/>
            <person name="Crabtree J."/>
            <person name="Zhao Q."/>
            <person name="Lorenzi H."/>
            <person name="Orvis J."/>
            <person name="Puiu D."/>
            <person name="Melake-Berhan A."/>
            <person name="Jones K.M."/>
            <person name="Redman J."/>
            <person name="Chen G."/>
            <person name="Cahoon E.B."/>
            <person name="Gedil M."/>
            <person name="Stanke M."/>
            <person name="Haas B.J."/>
            <person name="Wortman J.R."/>
            <person name="Fraser-Liggett C.M."/>
            <person name="Ravel J."/>
            <person name="Rabinowicz P.D."/>
        </authorList>
    </citation>
    <scope>NUCLEOTIDE SEQUENCE [LARGE SCALE GENOMIC DNA]</scope>
    <source>
        <strain evidence="8">cv. Hale</strain>
    </source>
</reference>
<feature type="transmembrane region" description="Helical" evidence="6">
    <location>
        <begin position="6"/>
        <end position="33"/>
    </location>
</feature>
<dbReference type="PANTHER" id="PTHR32191">
    <property type="entry name" value="TETRASPANIN-8-RELATED"/>
    <property type="match status" value="1"/>
</dbReference>
<evidence type="ECO:0000256" key="5">
    <source>
        <dbReference type="ARBA" id="ARBA00023136"/>
    </source>
</evidence>
<dbReference type="EMBL" id="EQ973945">
    <property type="protein sequence ID" value="EEF37623.1"/>
    <property type="molecule type" value="Genomic_DNA"/>
</dbReference>
<gene>
    <name evidence="7" type="ORF">RCOM_0647070</name>
</gene>
<evidence type="ECO:0000256" key="1">
    <source>
        <dbReference type="ARBA" id="ARBA00004370"/>
    </source>
</evidence>
<proteinExistence type="inferred from homology"/>
<organism evidence="7 8">
    <name type="scientific">Ricinus communis</name>
    <name type="common">Castor bean</name>
    <dbReference type="NCBI Taxonomy" id="3988"/>
    <lineage>
        <taxon>Eukaryota</taxon>
        <taxon>Viridiplantae</taxon>
        <taxon>Streptophyta</taxon>
        <taxon>Embryophyta</taxon>
        <taxon>Tracheophyta</taxon>
        <taxon>Spermatophyta</taxon>
        <taxon>Magnoliopsida</taxon>
        <taxon>eudicotyledons</taxon>
        <taxon>Gunneridae</taxon>
        <taxon>Pentapetalae</taxon>
        <taxon>rosids</taxon>
        <taxon>fabids</taxon>
        <taxon>Malpighiales</taxon>
        <taxon>Euphorbiaceae</taxon>
        <taxon>Acalyphoideae</taxon>
        <taxon>Acalypheae</taxon>
        <taxon>Ricinus</taxon>
    </lineage>
</organism>
<dbReference type="STRING" id="3988.B9SFL1"/>
<evidence type="ECO:0000256" key="2">
    <source>
        <dbReference type="ARBA" id="ARBA00006840"/>
    </source>
</evidence>
<protein>
    <submittedName>
        <fullName evidence="7">Uncharacterized protein</fullName>
    </submittedName>
</protein>
<comment type="similarity">
    <text evidence="2">Belongs to the tetraspanin (TM4SF) family.</text>
</comment>
<evidence type="ECO:0000256" key="6">
    <source>
        <dbReference type="SAM" id="Phobius"/>
    </source>
</evidence>
<keyword evidence="3 6" id="KW-0812">Transmembrane</keyword>
<evidence type="ECO:0000256" key="3">
    <source>
        <dbReference type="ARBA" id="ARBA00022692"/>
    </source>
</evidence>
<comment type="subcellular location">
    <subcellularLocation>
        <location evidence="1">Membrane</location>
    </subcellularLocation>
</comment>
<accession>B9SFL1</accession>
<dbReference type="InterPro" id="IPR044991">
    <property type="entry name" value="TET_plant"/>
</dbReference>
<dbReference type="Proteomes" id="UP000008311">
    <property type="component" value="Unassembled WGS sequence"/>
</dbReference>
<keyword evidence="8" id="KW-1185">Reference proteome</keyword>
<dbReference type="AlphaFoldDB" id="B9SFL1"/>
<evidence type="ECO:0000256" key="4">
    <source>
        <dbReference type="ARBA" id="ARBA00022989"/>
    </source>
</evidence>
<evidence type="ECO:0000313" key="8">
    <source>
        <dbReference type="Proteomes" id="UP000008311"/>
    </source>
</evidence>
<dbReference type="InParanoid" id="B9SFL1"/>
<evidence type="ECO:0000313" key="7">
    <source>
        <dbReference type="EMBL" id="EEF37623.1"/>
    </source>
</evidence>